<accession>A0A6A1XS20</accession>
<sequence length="64" mass="7642">MTVKELSKLKKGEFFRLKNSEKAPVWVRGEYISSARKYSTYKYEDSNHEKLIRGTTKVFVDFIY</sequence>
<dbReference type="RefSeq" id="WP_272196904.1">
    <property type="nucleotide sequence ID" value="NZ_CP113514.1"/>
</dbReference>
<comment type="caution">
    <text evidence="1">The sequence shown here is derived from an EMBL/GenBank/DDBJ whole genome shotgun (WGS) entry which is preliminary data.</text>
</comment>
<organism evidence="1 2">
    <name type="scientific">Bacteroides ovatus</name>
    <dbReference type="NCBI Taxonomy" id="28116"/>
    <lineage>
        <taxon>Bacteria</taxon>
        <taxon>Pseudomonadati</taxon>
        <taxon>Bacteroidota</taxon>
        <taxon>Bacteroidia</taxon>
        <taxon>Bacteroidales</taxon>
        <taxon>Bacteroidaceae</taxon>
        <taxon>Bacteroides</taxon>
    </lineage>
</organism>
<protein>
    <submittedName>
        <fullName evidence="1">Uncharacterized protein</fullName>
    </submittedName>
</protein>
<name>A0A6A1XS20_BACOV</name>
<dbReference type="Proteomes" id="UP000375690">
    <property type="component" value="Unassembled WGS sequence"/>
</dbReference>
<gene>
    <name evidence="1" type="ORF">F3B53_00145</name>
</gene>
<proteinExistence type="predicted"/>
<dbReference type="EMBL" id="VWFC01000001">
    <property type="protein sequence ID" value="KAB1331215.1"/>
    <property type="molecule type" value="Genomic_DNA"/>
</dbReference>
<evidence type="ECO:0000313" key="2">
    <source>
        <dbReference type="Proteomes" id="UP000375690"/>
    </source>
</evidence>
<reference evidence="1 2" key="1">
    <citation type="journal article" date="2019" name="Nat. Med.">
        <title>A library of human gut bacterial isolates paired with longitudinal multiomics data enables mechanistic microbiome research.</title>
        <authorList>
            <person name="Poyet M."/>
            <person name="Groussin M."/>
            <person name="Gibbons S.M."/>
            <person name="Avila-Pacheco J."/>
            <person name="Jiang X."/>
            <person name="Kearney S.M."/>
            <person name="Perrotta A.R."/>
            <person name="Berdy B."/>
            <person name="Zhao S."/>
            <person name="Lieberman T.D."/>
            <person name="Swanson P.K."/>
            <person name="Smith M."/>
            <person name="Roesemann S."/>
            <person name="Alexander J.E."/>
            <person name="Rich S.A."/>
            <person name="Livny J."/>
            <person name="Vlamakis H."/>
            <person name="Clish C."/>
            <person name="Bullock K."/>
            <person name="Deik A."/>
            <person name="Scott J."/>
            <person name="Pierce K.A."/>
            <person name="Xavier R.J."/>
            <person name="Alm E.J."/>
        </authorList>
    </citation>
    <scope>NUCLEOTIDE SEQUENCE [LARGE SCALE GENOMIC DNA]</scope>
    <source>
        <strain evidence="1 2">BIOML-A2</strain>
    </source>
</reference>
<evidence type="ECO:0000313" key="1">
    <source>
        <dbReference type="EMBL" id="KAB1331215.1"/>
    </source>
</evidence>
<dbReference type="AlphaFoldDB" id="A0A6A1XS20"/>